<feature type="compositionally biased region" description="Polar residues" evidence="2">
    <location>
        <begin position="14"/>
        <end position="25"/>
    </location>
</feature>
<dbReference type="EMBL" id="JAODUO010000518">
    <property type="protein sequence ID" value="KAK2179025.1"/>
    <property type="molecule type" value="Genomic_DNA"/>
</dbReference>
<sequence>MAKLQFHPRCGSNAEVTNGQRTALRQTPEDDYTNGAVLTSRPLRVGEIFEVTIDEVVDSWIGSLQIGVTTHSPDTLQFPSAMTDVTSGTTWILTAFGVKRNGETINDDYGQSLDDLTRGDRVGVVMKEDNSLHFTINGEDQGEAATDIPAEVYGVVDLIAQAAKVTIVDHSDSSLNTRSIYLKQYAEQPIHLPKNWKVVKKLEGDTVTTVEVDKDLADAIKKLVEVSWDYDLVGYGADAKHLKHKAIEVTKVVQIESTSLYKEYEQQRKDFCKRAAAKSFPKVTCDPDEKEIQTSVHGIPLLDDQLIPEINEHFLFHGAKVEFVDAILKQGIDYRLASAGLFGSGAYFCERTTKGDQYTDSKDGRAGGEHVMFLTKVILGHIYNAKKGNKTMKRPPCVHHCTGKCEHKKSEFYDSVMGTHVIDRHTNNLRKLLFREFIIFEKRQCYPTYIITYVRK</sequence>
<accession>A0AAD9KY42</accession>
<dbReference type="PROSITE" id="PS51065">
    <property type="entry name" value="NHR"/>
    <property type="match status" value="1"/>
</dbReference>
<dbReference type="SUPFAM" id="SSF56399">
    <property type="entry name" value="ADP-ribosylation"/>
    <property type="match status" value="1"/>
</dbReference>
<dbReference type="CDD" id="cd12887">
    <property type="entry name" value="SPRY_NHR_like"/>
    <property type="match status" value="1"/>
</dbReference>
<evidence type="ECO:0000256" key="1">
    <source>
        <dbReference type="RuleBase" id="RU362114"/>
    </source>
</evidence>
<name>A0AAD9KY42_RIDPI</name>
<dbReference type="Gene3D" id="3.90.228.10">
    <property type="match status" value="1"/>
</dbReference>
<dbReference type="InterPro" id="IPR013320">
    <property type="entry name" value="ConA-like_dom_sf"/>
</dbReference>
<evidence type="ECO:0000313" key="5">
    <source>
        <dbReference type="EMBL" id="KAK2179025.1"/>
    </source>
</evidence>
<dbReference type="PANTHER" id="PTHR12429:SF14">
    <property type="entry name" value="NEURALIZED-LIKE PROTEIN 4"/>
    <property type="match status" value="1"/>
</dbReference>
<dbReference type="InterPro" id="IPR043136">
    <property type="entry name" value="B30.2/SPRY_sf"/>
</dbReference>
<comment type="caution">
    <text evidence="5">The sequence shown here is derived from an EMBL/GenBank/DDBJ whole genome shotgun (WGS) entry which is preliminary data.</text>
</comment>
<proteinExistence type="predicted"/>
<dbReference type="PANTHER" id="PTHR12429">
    <property type="entry name" value="NEURALIZED"/>
    <property type="match status" value="1"/>
</dbReference>
<keyword evidence="1" id="KW-0520">NAD</keyword>
<dbReference type="FunFam" id="2.60.120.920:FF:000001">
    <property type="entry name" value="neuralized-like protein 4 isoform X1"/>
    <property type="match status" value="1"/>
</dbReference>
<dbReference type="GO" id="GO:0003950">
    <property type="term" value="F:NAD+ poly-ADP-ribosyltransferase activity"/>
    <property type="evidence" value="ECO:0007669"/>
    <property type="project" value="UniProtKB-UniRule"/>
</dbReference>
<feature type="region of interest" description="Disordered" evidence="2">
    <location>
        <begin position="1"/>
        <end position="35"/>
    </location>
</feature>
<dbReference type="EC" id="2.4.2.-" evidence="1"/>
<evidence type="ECO:0000259" key="4">
    <source>
        <dbReference type="PROSITE" id="PS51065"/>
    </source>
</evidence>
<organism evidence="5 6">
    <name type="scientific">Ridgeia piscesae</name>
    <name type="common">Tubeworm</name>
    <dbReference type="NCBI Taxonomy" id="27915"/>
    <lineage>
        <taxon>Eukaryota</taxon>
        <taxon>Metazoa</taxon>
        <taxon>Spiralia</taxon>
        <taxon>Lophotrochozoa</taxon>
        <taxon>Annelida</taxon>
        <taxon>Polychaeta</taxon>
        <taxon>Sedentaria</taxon>
        <taxon>Canalipalpata</taxon>
        <taxon>Sabellida</taxon>
        <taxon>Siboglinidae</taxon>
        <taxon>Ridgeia</taxon>
    </lineage>
</organism>
<reference evidence="5" key="1">
    <citation type="journal article" date="2023" name="Mol. Biol. Evol.">
        <title>Third-Generation Sequencing Reveals the Adaptive Role of the Epigenome in Three Deep-Sea Polychaetes.</title>
        <authorList>
            <person name="Perez M."/>
            <person name="Aroh O."/>
            <person name="Sun Y."/>
            <person name="Lan Y."/>
            <person name="Juniper S.K."/>
            <person name="Young C.R."/>
            <person name="Angers B."/>
            <person name="Qian P.Y."/>
        </authorList>
    </citation>
    <scope>NUCLEOTIDE SEQUENCE</scope>
    <source>
        <strain evidence="5">R07B-5</strain>
    </source>
</reference>
<evidence type="ECO:0000256" key="2">
    <source>
        <dbReference type="SAM" id="MobiDB-lite"/>
    </source>
</evidence>
<evidence type="ECO:0000313" key="6">
    <source>
        <dbReference type="Proteomes" id="UP001209878"/>
    </source>
</evidence>
<evidence type="ECO:0000259" key="3">
    <source>
        <dbReference type="PROSITE" id="PS51059"/>
    </source>
</evidence>
<dbReference type="Pfam" id="PF07177">
    <property type="entry name" value="Neuralized"/>
    <property type="match status" value="1"/>
</dbReference>
<keyword evidence="6" id="KW-1185">Reference proteome</keyword>
<dbReference type="PROSITE" id="PS51059">
    <property type="entry name" value="PARP_CATALYTIC"/>
    <property type="match status" value="1"/>
</dbReference>
<dbReference type="Gene3D" id="2.60.120.920">
    <property type="match status" value="1"/>
</dbReference>
<dbReference type="SUPFAM" id="SSF49899">
    <property type="entry name" value="Concanavalin A-like lectins/glucanases"/>
    <property type="match status" value="1"/>
</dbReference>
<feature type="domain" description="NHR" evidence="4">
    <location>
        <begin position="3"/>
        <end position="170"/>
    </location>
</feature>
<dbReference type="InterPro" id="IPR037962">
    <property type="entry name" value="Neuralized"/>
</dbReference>
<dbReference type="AlphaFoldDB" id="A0AAD9KY42"/>
<dbReference type="InterPro" id="IPR012317">
    <property type="entry name" value="Poly(ADP-ribose)pol_cat_dom"/>
</dbReference>
<dbReference type="Pfam" id="PF00644">
    <property type="entry name" value="PARP"/>
    <property type="match status" value="1"/>
</dbReference>
<keyword evidence="1" id="KW-0808">Transferase</keyword>
<dbReference type="GO" id="GO:0061630">
    <property type="term" value="F:ubiquitin protein ligase activity"/>
    <property type="evidence" value="ECO:0007669"/>
    <property type="project" value="TreeGrafter"/>
</dbReference>
<dbReference type="InterPro" id="IPR006573">
    <property type="entry name" value="NHR_dom"/>
</dbReference>
<dbReference type="SMART" id="SM00588">
    <property type="entry name" value="NEUZ"/>
    <property type="match status" value="1"/>
</dbReference>
<gene>
    <name evidence="5" type="ORF">NP493_518g01025</name>
</gene>
<keyword evidence="1" id="KW-0328">Glycosyltransferase</keyword>
<feature type="domain" description="PARP catalytic" evidence="3">
    <location>
        <begin position="190"/>
        <end position="456"/>
    </location>
</feature>
<protein>
    <recommendedName>
        <fullName evidence="1">Poly [ADP-ribose] polymerase</fullName>
        <shortName evidence="1">PARP</shortName>
        <ecNumber evidence="1">2.4.2.-</ecNumber>
    </recommendedName>
</protein>
<dbReference type="Proteomes" id="UP001209878">
    <property type="component" value="Unassembled WGS sequence"/>
</dbReference>